<evidence type="ECO:0000256" key="2">
    <source>
        <dbReference type="ARBA" id="ARBA00022723"/>
    </source>
</evidence>
<dbReference type="FunFam" id="3.30.160.60:FF:000710">
    <property type="entry name" value="Zinc finger protein 768"/>
    <property type="match status" value="1"/>
</dbReference>
<dbReference type="GO" id="GO:0005634">
    <property type="term" value="C:nucleus"/>
    <property type="evidence" value="ECO:0007669"/>
    <property type="project" value="UniProtKB-SubCell"/>
</dbReference>
<feature type="domain" description="C2H2-type" evidence="12">
    <location>
        <begin position="1327"/>
        <end position="1355"/>
    </location>
</feature>
<feature type="region of interest" description="Disordered" evidence="11">
    <location>
        <begin position="716"/>
        <end position="753"/>
    </location>
</feature>
<feature type="domain" description="C2H2-type" evidence="12">
    <location>
        <begin position="1298"/>
        <end position="1325"/>
    </location>
</feature>
<keyword evidence="7" id="KW-0238">DNA-binding</keyword>
<dbReference type="FunFam" id="3.30.160.60:FF:000100">
    <property type="entry name" value="Zinc finger 45-like"/>
    <property type="match status" value="2"/>
</dbReference>
<dbReference type="PROSITE" id="PS00028">
    <property type="entry name" value="ZINC_FINGER_C2H2_1"/>
    <property type="match status" value="8"/>
</dbReference>
<feature type="compositionally biased region" description="Polar residues" evidence="11">
    <location>
        <begin position="1106"/>
        <end position="1118"/>
    </location>
</feature>
<proteinExistence type="predicted"/>
<evidence type="ECO:0000313" key="14">
    <source>
        <dbReference type="Proteomes" id="UP001152803"/>
    </source>
</evidence>
<feature type="domain" description="C2H2-type" evidence="12">
    <location>
        <begin position="1356"/>
        <end position="1384"/>
    </location>
</feature>
<feature type="compositionally biased region" description="Polar residues" evidence="11">
    <location>
        <begin position="1200"/>
        <end position="1209"/>
    </location>
</feature>
<dbReference type="Gene3D" id="3.30.160.60">
    <property type="entry name" value="Classic Zinc Finger"/>
    <property type="match status" value="8"/>
</dbReference>
<evidence type="ECO:0000256" key="7">
    <source>
        <dbReference type="ARBA" id="ARBA00023125"/>
    </source>
</evidence>
<feature type="region of interest" description="Disordered" evidence="11">
    <location>
        <begin position="111"/>
        <end position="141"/>
    </location>
</feature>
<dbReference type="FunFam" id="3.30.160.60:FF:000688">
    <property type="entry name" value="zinc finger protein 197 isoform X1"/>
    <property type="match status" value="1"/>
</dbReference>
<dbReference type="PANTHER" id="PTHR16515">
    <property type="entry name" value="PR DOMAIN ZINC FINGER PROTEIN"/>
    <property type="match status" value="1"/>
</dbReference>
<feature type="compositionally biased region" description="Basic and acidic residues" evidence="11">
    <location>
        <begin position="166"/>
        <end position="213"/>
    </location>
</feature>
<evidence type="ECO:0000256" key="9">
    <source>
        <dbReference type="ARBA" id="ARBA00023242"/>
    </source>
</evidence>
<feature type="domain" description="C2H2-type" evidence="12">
    <location>
        <begin position="1262"/>
        <end position="1289"/>
    </location>
</feature>
<evidence type="ECO:0000256" key="8">
    <source>
        <dbReference type="ARBA" id="ARBA00023163"/>
    </source>
</evidence>
<evidence type="ECO:0000259" key="12">
    <source>
        <dbReference type="PROSITE" id="PS50157"/>
    </source>
</evidence>
<evidence type="ECO:0000313" key="13">
    <source>
        <dbReference type="EMBL" id="KAJ8271343.1"/>
    </source>
</evidence>
<dbReference type="SUPFAM" id="SSF57667">
    <property type="entry name" value="beta-beta-alpha zinc fingers"/>
    <property type="match status" value="6"/>
</dbReference>
<evidence type="ECO:0000256" key="5">
    <source>
        <dbReference type="ARBA" id="ARBA00022833"/>
    </source>
</evidence>
<feature type="region of interest" description="Disordered" evidence="11">
    <location>
        <begin position="1099"/>
        <end position="1118"/>
    </location>
</feature>
<evidence type="ECO:0000256" key="1">
    <source>
        <dbReference type="ARBA" id="ARBA00004123"/>
    </source>
</evidence>
<feature type="domain" description="C2H2-type" evidence="12">
    <location>
        <begin position="1412"/>
        <end position="1439"/>
    </location>
</feature>
<dbReference type="GO" id="GO:0010468">
    <property type="term" value="P:regulation of gene expression"/>
    <property type="evidence" value="ECO:0007669"/>
    <property type="project" value="TreeGrafter"/>
</dbReference>
<dbReference type="InterPro" id="IPR050331">
    <property type="entry name" value="Zinc_finger"/>
</dbReference>
<keyword evidence="14" id="KW-1185">Reference proteome</keyword>
<dbReference type="FunFam" id="3.30.160.60:FF:000030">
    <property type="entry name" value="Zinc finger protein 628"/>
    <property type="match status" value="1"/>
</dbReference>
<feature type="domain" description="C2H2-type" evidence="12">
    <location>
        <begin position="909"/>
        <end position="936"/>
    </location>
</feature>
<feature type="domain" description="C2H2-type" evidence="12">
    <location>
        <begin position="264"/>
        <end position="291"/>
    </location>
</feature>
<keyword evidence="8" id="KW-0804">Transcription</keyword>
<dbReference type="Pfam" id="PF00096">
    <property type="entry name" value="zf-C2H2"/>
    <property type="match status" value="6"/>
</dbReference>
<dbReference type="EMBL" id="JAFJMO010000007">
    <property type="protein sequence ID" value="KAJ8271343.1"/>
    <property type="molecule type" value="Genomic_DNA"/>
</dbReference>
<keyword evidence="4 10" id="KW-0863">Zinc-finger</keyword>
<feature type="region of interest" description="Disordered" evidence="11">
    <location>
        <begin position="1125"/>
        <end position="1152"/>
    </location>
</feature>
<feature type="compositionally biased region" description="Basic and acidic residues" evidence="11">
    <location>
        <begin position="464"/>
        <end position="477"/>
    </location>
</feature>
<feature type="domain" description="C2H2-type" evidence="12">
    <location>
        <begin position="1384"/>
        <end position="1411"/>
    </location>
</feature>
<evidence type="ECO:0000256" key="11">
    <source>
        <dbReference type="SAM" id="MobiDB-lite"/>
    </source>
</evidence>
<feature type="region of interest" description="Disordered" evidence="11">
    <location>
        <begin position="164"/>
        <end position="215"/>
    </location>
</feature>
<protein>
    <recommendedName>
        <fullName evidence="12">C2H2-type domain-containing protein</fullName>
    </recommendedName>
</protein>
<feature type="compositionally biased region" description="Polar residues" evidence="11">
    <location>
        <begin position="419"/>
        <end position="436"/>
    </location>
</feature>
<dbReference type="FunFam" id="3.30.160.60:FF:000912">
    <property type="entry name" value="Zinc finger protein 660"/>
    <property type="match status" value="1"/>
</dbReference>
<name>A0A9Q1DIJ4_CONCO</name>
<dbReference type="PANTHER" id="PTHR16515:SF57">
    <property type="entry name" value="ZINC FINGER PROTEIN 154-LIKE"/>
    <property type="match status" value="1"/>
</dbReference>
<dbReference type="SMART" id="SM00355">
    <property type="entry name" value="ZnF_C2H2"/>
    <property type="match status" value="12"/>
</dbReference>
<dbReference type="GO" id="GO:0008270">
    <property type="term" value="F:zinc ion binding"/>
    <property type="evidence" value="ECO:0007669"/>
    <property type="project" value="UniProtKB-KW"/>
</dbReference>
<feature type="domain" description="C2H2-type" evidence="12">
    <location>
        <begin position="1440"/>
        <end position="1463"/>
    </location>
</feature>
<organism evidence="13 14">
    <name type="scientific">Conger conger</name>
    <name type="common">Conger eel</name>
    <name type="synonym">Muraena conger</name>
    <dbReference type="NCBI Taxonomy" id="82655"/>
    <lineage>
        <taxon>Eukaryota</taxon>
        <taxon>Metazoa</taxon>
        <taxon>Chordata</taxon>
        <taxon>Craniata</taxon>
        <taxon>Vertebrata</taxon>
        <taxon>Euteleostomi</taxon>
        <taxon>Actinopterygii</taxon>
        <taxon>Neopterygii</taxon>
        <taxon>Teleostei</taxon>
        <taxon>Anguilliformes</taxon>
        <taxon>Congridae</taxon>
        <taxon>Conger</taxon>
    </lineage>
</organism>
<comment type="caution">
    <text evidence="13">The sequence shown here is derived from an EMBL/GenBank/DDBJ whole genome shotgun (WGS) entry which is preliminary data.</text>
</comment>
<feature type="compositionally biased region" description="Basic and acidic residues" evidence="11">
    <location>
        <begin position="119"/>
        <end position="132"/>
    </location>
</feature>
<dbReference type="InterPro" id="IPR013087">
    <property type="entry name" value="Znf_C2H2_type"/>
</dbReference>
<accession>A0A9Q1DIJ4</accession>
<evidence type="ECO:0000256" key="4">
    <source>
        <dbReference type="ARBA" id="ARBA00022771"/>
    </source>
</evidence>
<keyword evidence="9" id="KW-0539">Nucleus</keyword>
<feature type="region of interest" description="Disordered" evidence="11">
    <location>
        <begin position="816"/>
        <end position="873"/>
    </location>
</feature>
<dbReference type="InterPro" id="IPR036236">
    <property type="entry name" value="Znf_C2H2_sf"/>
</dbReference>
<feature type="compositionally biased region" description="Low complexity" evidence="11">
    <location>
        <begin position="1139"/>
        <end position="1152"/>
    </location>
</feature>
<dbReference type="GO" id="GO:0003677">
    <property type="term" value="F:DNA binding"/>
    <property type="evidence" value="ECO:0007669"/>
    <property type="project" value="UniProtKB-KW"/>
</dbReference>
<evidence type="ECO:0000256" key="6">
    <source>
        <dbReference type="ARBA" id="ARBA00023015"/>
    </source>
</evidence>
<keyword evidence="6" id="KW-0805">Transcription regulation</keyword>
<evidence type="ECO:0000256" key="10">
    <source>
        <dbReference type="PROSITE-ProRule" id="PRU00042"/>
    </source>
</evidence>
<keyword evidence="3" id="KW-0677">Repeat</keyword>
<evidence type="ECO:0000256" key="3">
    <source>
        <dbReference type="ARBA" id="ARBA00022737"/>
    </source>
</evidence>
<feature type="region of interest" description="Disordered" evidence="11">
    <location>
        <begin position="1189"/>
        <end position="1227"/>
    </location>
</feature>
<dbReference type="Proteomes" id="UP001152803">
    <property type="component" value="Unassembled WGS sequence"/>
</dbReference>
<keyword evidence="2" id="KW-0479">Metal-binding</keyword>
<feature type="region of interest" description="Disordered" evidence="11">
    <location>
        <begin position="662"/>
        <end position="687"/>
    </location>
</feature>
<feature type="compositionally biased region" description="Polar residues" evidence="11">
    <location>
        <begin position="722"/>
        <end position="738"/>
    </location>
</feature>
<dbReference type="OrthoDB" id="8823111at2759"/>
<gene>
    <name evidence="13" type="ORF">COCON_G00102020</name>
</gene>
<keyword evidence="5" id="KW-0862">Zinc</keyword>
<feature type="region of interest" description="Disordered" evidence="11">
    <location>
        <begin position="413"/>
        <end position="446"/>
    </location>
</feature>
<reference evidence="13" key="1">
    <citation type="journal article" date="2023" name="Science">
        <title>Genome structures resolve the early diversification of teleost fishes.</title>
        <authorList>
            <person name="Parey E."/>
            <person name="Louis A."/>
            <person name="Montfort J."/>
            <person name="Bouchez O."/>
            <person name="Roques C."/>
            <person name="Iampietro C."/>
            <person name="Lluch J."/>
            <person name="Castinel A."/>
            <person name="Donnadieu C."/>
            <person name="Desvignes T."/>
            <person name="Floi Bucao C."/>
            <person name="Jouanno E."/>
            <person name="Wen M."/>
            <person name="Mejri S."/>
            <person name="Dirks R."/>
            <person name="Jansen H."/>
            <person name="Henkel C."/>
            <person name="Chen W.J."/>
            <person name="Zahm M."/>
            <person name="Cabau C."/>
            <person name="Klopp C."/>
            <person name="Thompson A.W."/>
            <person name="Robinson-Rechavi M."/>
            <person name="Braasch I."/>
            <person name="Lecointre G."/>
            <person name="Bobe J."/>
            <person name="Postlethwait J.H."/>
            <person name="Berthelot C."/>
            <person name="Roest Crollius H."/>
            <person name="Guiguen Y."/>
        </authorList>
    </citation>
    <scope>NUCLEOTIDE SEQUENCE</scope>
    <source>
        <strain evidence="13">Concon-B</strain>
    </source>
</reference>
<dbReference type="PROSITE" id="PS50157">
    <property type="entry name" value="ZINC_FINGER_C2H2_2"/>
    <property type="match status" value="10"/>
</dbReference>
<comment type="subcellular location">
    <subcellularLocation>
        <location evidence="1">Nucleus</location>
    </subcellularLocation>
</comment>
<feature type="region of interest" description="Disordered" evidence="11">
    <location>
        <begin position="459"/>
        <end position="488"/>
    </location>
</feature>
<sequence>MSSFQVQVASIMEVLAKTAVAEITKLVDYGSAVLRREMCRSERENEALKRKLLLMEGELRAVRGYGGGTPGISLNLSFEVEVESREAQMRTSRTAAASGGEGPLCKEEELHMQPCPAGDPEKELQAELKQEPEEQPLTPTLPLLESVDSGLQIQSVWSEASSLEITQEKKRPCRRSSEHGDARLDDRTRSVKDEGSASHLEQKQNGRPQEKKHFCGSPDDILAEFEFPLGSPGQCGGSAPCEASSDMSAEAKSPCRTEGQEEEFIYTRCGKTFPDTFELKTHEEQHSAGKRFSCSECGKGFTSSSVLEKHEQIQVASIMDVLTKTAVAEIIKLVDEASAALRLEMCRSQRENEALKTKLLLMEGELRTVRGYGEGTPDNSVPFEVQVCEELKEARIHGELDWSESLLLCEDRLEEDPKSSQSQTEQKISEESTCGTSGAAAAKGGEGPLCKEEELHMQPCPAGDTEKELQAELKQEPEEQPLTPTLPLPVDLGLELQSVWREAKGSGMSLEKHRHRGGKWEHYRGSWRLRLEEDEGPVSHLEQKQNGRPLVEEPIICELCGKLFDCAHSLELHYLVASIMEVLAKTAVAEMTKLVDDESAALRLEMCRSQRENEALKAKLLLMEGELRAVRGYGEGTPGNSLNISFEVQVCDEFREAQRPKVTERVGDERWCTGPAKDDQNMEKERDPLDALDIKYEPVDGEQDWSESLLLGEDRLEEDPKSSQSQTEQKISQENTCGTLGAAAGSGDEGPLCEKKKLKQEPEGQPLTLGPHPLGSTVGLDLQSGWSEAASSGTIQENNVRLGGSAELVGAQLDSDLSSPRCRASRRLRSAHGPPEDILAEMPFPLGSPGECDGSAPCEASSDTSAEAKSPCRTEGEEEEFICTRSEKTFPDALELKTHEEQHSAGKRFSCSECGKGFTSFSVLEEHQRIHSRKKPFSCSGCDKTFSQWHVQMASIMEVLTKTAVAEITKLVDDESAALRLEMCRSQRENERLKTKLLLMEGELRAVRGYGEGTPGSSLNLSFEVQVCDEFREGQEPTVARKGSVERYFDERLSAGSAKDGKNVSVEKDSQTKDAFDIKYEPVDGEQDWSESLLLGEDRLEEDPESSQSQVEQKISEENTCGTSWAAAANGGEGPLKQEPLTPGLPLPGSSEGLEFQCAWSEANSSGTFSEHGDARLEDNFSAPHYRAARRPYSEKDEGPTSQLEQKQNGHPHRLPDDISTGRPFLPGSPGECDGSTLCEVSFDTSAEVQGRGRTEVGRSEFICTRCGRTFPDALALQTHEEQHLKAHQRLLAGEKAFACEQCGKRFSQVGKLKVHRATHGGGGKGFSCTACDGSFRSFAALLRHRQGDHRGDPRVVCEPCGESFDGADSLERHRRALHREKRFRCALCGGGFTTNSNLRSHQSVHTGEKPHRCKECGKSFTYLCNLKTHLRVHTGEKPYSCAVCGRGFSQNHALRRHALTHS</sequence>
<feature type="domain" description="C2H2-type" evidence="12">
    <location>
        <begin position="292"/>
        <end position="314"/>
    </location>
</feature>